<dbReference type="SUPFAM" id="SSF46785">
    <property type="entry name" value="Winged helix' DNA-binding domain"/>
    <property type="match status" value="1"/>
</dbReference>
<keyword evidence="1 6" id="KW-0489">Methyltransferase</keyword>
<dbReference type="InterPro" id="IPR016461">
    <property type="entry name" value="COMT-like"/>
</dbReference>
<dbReference type="PANTHER" id="PTHR43712:SF2">
    <property type="entry name" value="O-METHYLTRANSFERASE CICE"/>
    <property type="match status" value="1"/>
</dbReference>
<dbReference type="InterPro" id="IPR029063">
    <property type="entry name" value="SAM-dependent_MTases_sf"/>
</dbReference>
<keyword evidence="2 6" id="KW-0808">Transferase</keyword>
<protein>
    <submittedName>
        <fullName evidence="6">O-methyltransferase</fullName>
    </submittedName>
</protein>
<dbReference type="SUPFAM" id="SSF53335">
    <property type="entry name" value="S-adenosyl-L-methionine-dependent methyltransferases"/>
    <property type="match status" value="1"/>
</dbReference>
<dbReference type="AlphaFoldDB" id="A0A561UBL3"/>
<dbReference type="GO" id="GO:0008171">
    <property type="term" value="F:O-methyltransferase activity"/>
    <property type="evidence" value="ECO:0007669"/>
    <property type="project" value="InterPro"/>
</dbReference>
<evidence type="ECO:0000259" key="5">
    <source>
        <dbReference type="Pfam" id="PF00891"/>
    </source>
</evidence>
<dbReference type="GO" id="GO:0032259">
    <property type="term" value="P:methylation"/>
    <property type="evidence" value="ECO:0007669"/>
    <property type="project" value="UniProtKB-KW"/>
</dbReference>
<dbReference type="CDD" id="cd02440">
    <property type="entry name" value="AdoMet_MTases"/>
    <property type="match status" value="1"/>
</dbReference>
<keyword evidence="3" id="KW-0949">S-adenosyl-L-methionine</keyword>
<evidence type="ECO:0000313" key="7">
    <source>
        <dbReference type="Proteomes" id="UP000317940"/>
    </source>
</evidence>
<dbReference type="InterPro" id="IPR001077">
    <property type="entry name" value="COMT_C"/>
</dbReference>
<dbReference type="Pfam" id="PF00891">
    <property type="entry name" value="Methyltransf_2"/>
    <property type="match status" value="1"/>
</dbReference>
<dbReference type="Gene3D" id="3.40.50.150">
    <property type="entry name" value="Vaccinia Virus protein VP39"/>
    <property type="match status" value="1"/>
</dbReference>
<evidence type="ECO:0000256" key="3">
    <source>
        <dbReference type="ARBA" id="ARBA00022691"/>
    </source>
</evidence>
<dbReference type="OrthoDB" id="4145676at2"/>
<dbReference type="PANTHER" id="PTHR43712">
    <property type="entry name" value="PUTATIVE (AFU_ORTHOLOGUE AFUA_4G14580)-RELATED"/>
    <property type="match status" value="1"/>
</dbReference>
<organism evidence="6 7">
    <name type="scientific">Kitasatospora viridis</name>
    <dbReference type="NCBI Taxonomy" id="281105"/>
    <lineage>
        <taxon>Bacteria</taxon>
        <taxon>Bacillati</taxon>
        <taxon>Actinomycetota</taxon>
        <taxon>Actinomycetes</taxon>
        <taxon>Kitasatosporales</taxon>
        <taxon>Streptomycetaceae</taxon>
        <taxon>Kitasatospora</taxon>
    </lineage>
</organism>
<dbReference type="InterPro" id="IPR036388">
    <property type="entry name" value="WH-like_DNA-bd_sf"/>
</dbReference>
<feature type="active site" description="Proton acceptor" evidence="4">
    <location>
        <position position="243"/>
    </location>
</feature>
<dbReference type="PIRSF" id="PIRSF005739">
    <property type="entry name" value="O-mtase"/>
    <property type="match status" value="1"/>
</dbReference>
<feature type="domain" description="O-methyltransferase C-terminal" evidence="5">
    <location>
        <begin position="108"/>
        <end position="313"/>
    </location>
</feature>
<keyword evidence="7" id="KW-1185">Reference proteome</keyword>
<evidence type="ECO:0000256" key="4">
    <source>
        <dbReference type="PIRSR" id="PIRSR005739-1"/>
    </source>
</evidence>
<gene>
    <name evidence="6" type="ORF">FHX73_11517</name>
</gene>
<dbReference type="EMBL" id="VIWT01000001">
    <property type="protein sequence ID" value="TWF96745.1"/>
    <property type="molecule type" value="Genomic_DNA"/>
</dbReference>
<dbReference type="RefSeq" id="WP_145903056.1">
    <property type="nucleotide sequence ID" value="NZ_BAAAMZ010000004.1"/>
</dbReference>
<comment type="caution">
    <text evidence="6">The sequence shown here is derived from an EMBL/GenBank/DDBJ whole genome shotgun (WGS) entry which is preliminary data.</text>
</comment>
<evidence type="ECO:0000313" key="6">
    <source>
        <dbReference type="EMBL" id="TWF96745.1"/>
    </source>
</evidence>
<evidence type="ECO:0000256" key="2">
    <source>
        <dbReference type="ARBA" id="ARBA00022679"/>
    </source>
</evidence>
<reference evidence="6 7" key="1">
    <citation type="submission" date="2019-06" db="EMBL/GenBank/DDBJ databases">
        <title>Sequencing the genomes of 1000 actinobacteria strains.</title>
        <authorList>
            <person name="Klenk H.-P."/>
        </authorList>
    </citation>
    <scope>NUCLEOTIDE SEQUENCE [LARGE SCALE GENOMIC DNA]</scope>
    <source>
        <strain evidence="6 7">DSM 44826</strain>
    </source>
</reference>
<dbReference type="InterPro" id="IPR036390">
    <property type="entry name" value="WH_DNA-bd_sf"/>
</dbReference>
<dbReference type="Proteomes" id="UP000317940">
    <property type="component" value="Unassembled WGS sequence"/>
</dbReference>
<sequence>MDPRSDGEHLAQLLDGHITTQLIAAAVRFGIPDLLGEEVVAVPRLSAASGIRLAELPRFLYALQRIGLVEAVGAGEFKATPMMRHLRSGTGGLHGHALMAGKIYYDVWADLDHTLRTGGSAFDHHGGSLWDHLAKEPETAAAFTRTMNWNTGRILDELTALYPFPETGIIADLGAGEGTVTAGLAERLPGAGFVVFEQPSVIGNTRRALAELGVADRCSFVSGDFLEQVPPGADLYLLKSVLHNWGDPAADRILRNCRAAMAGRGRLLVIEHAADSVDPVAAAMRDMIMLVLFGGRDRTVGEYGALLEAAGFEVSRTWSGSAGLRLLEAVPR</sequence>
<dbReference type="PROSITE" id="PS51683">
    <property type="entry name" value="SAM_OMT_II"/>
    <property type="match status" value="1"/>
</dbReference>
<evidence type="ECO:0000256" key="1">
    <source>
        <dbReference type="ARBA" id="ARBA00022603"/>
    </source>
</evidence>
<accession>A0A561UBL3</accession>
<name>A0A561UBL3_9ACTN</name>
<dbReference type="Gene3D" id="1.10.10.10">
    <property type="entry name" value="Winged helix-like DNA-binding domain superfamily/Winged helix DNA-binding domain"/>
    <property type="match status" value="1"/>
</dbReference>
<proteinExistence type="predicted"/>